<dbReference type="Proteomes" id="UP001558850">
    <property type="component" value="Unassembled WGS sequence"/>
</dbReference>
<protein>
    <submittedName>
        <fullName evidence="1">Uncharacterized protein</fullName>
    </submittedName>
</protein>
<proteinExistence type="predicted"/>
<gene>
    <name evidence="1" type="ORF">AB4Y32_37820</name>
</gene>
<reference evidence="1" key="1">
    <citation type="submission" date="2024-07" db="EMBL/GenBank/DDBJ databases">
        <title>A survey of Mimosa microsymbionts across Brazilian biomes reveals a high diversity of Paraburkholderia nodulating endemic species, but also that Cupriavidus is common as a symbiont of widespread species.</title>
        <authorList>
            <person name="Rouws L."/>
            <person name="Barauna A."/>
            <person name="Beukes C."/>
            <person name="Rouws J.R.C."/>
            <person name="De Faria S.M."/>
            <person name="Gross E."/>
            <person name="Bueno Dos Reis Junior F."/>
            <person name="Simon M.F."/>
            <person name="Maluk M."/>
            <person name="Odee D.W."/>
            <person name="Kenicer G."/>
            <person name="Young J.P.W."/>
            <person name="Reis V.M."/>
            <person name="Zilli J."/>
            <person name="James E.K."/>
        </authorList>
    </citation>
    <scope>NUCLEOTIDE SEQUENCE</scope>
    <source>
        <strain evidence="1">EG181B</strain>
    </source>
</reference>
<evidence type="ECO:0000313" key="2">
    <source>
        <dbReference type="Proteomes" id="UP001558850"/>
    </source>
</evidence>
<keyword evidence="2" id="KW-1185">Reference proteome</keyword>
<sequence length="190" mass="21070">MSRFQLHLYSVTGTVVVFIFSLWANEQIFTHSQFVRGVNWIYLPAGIRLLSTLLLGADGALGLLIASWIVNFAYFFPNDIVRSLAGGIIATAAPYGVYRLSRELWGLQSSLANLTAKRLLILVLAYSIASPLLHHIWFVLRGDTQNIVERFLAMVIGDLTGTLIVIYTLKGLLSLLPRRRIARPAEPGSS</sequence>
<evidence type="ECO:0000313" key="1">
    <source>
        <dbReference type="EMBL" id="MEX3937426.1"/>
    </source>
</evidence>
<accession>A0ACC6UCQ4</accession>
<comment type="caution">
    <text evidence="1">The sequence shown here is derived from an EMBL/GenBank/DDBJ whole genome shotgun (WGS) entry which is preliminary data.</text>
</comment>
<dbReference type="EMBL" id="JBFRCH010000052">
    <property type="protein sequence ID" value="MEX3937426.1"/>
    <property type="molecule type" value="Genomic_DNA"/>
</dbReference>
<name>A0ACC6UCQ4_9BURK</name>
<organism evidence="1 2">
    <name type="scientific">Paraburkholderia phymatum</name>
    <dbReference type="NCBI Taxonomy" id="148447"/>
    <lineage>
        <taxon>Bacteria</taxon>
        <taxon>Pseudomonadati</taxon>
        <taxon>Pseudomonadota</taxon>
        <taxon>Betaproteobacteria</taxon>
        <taxon>Burkholderiales</taxon>
        <taxon>Burkholderiaceae</taxon>
        <taxon>Paraburkholderia</taxon>
    </lineage>
</organism>